<evidence type="ECO:0000313" key="3">
    <source>
        <dbReference type="Proteomes" id="UP001499854"/>
    </source>
</evidence>
<keyword evidence="1" id="KW-1133">Transmembrane helix</keyword>
<accession>A0ABP5EXQ8</accession>
<protein>
    <recommendedName>
        <fullName evidence="4">Transmembrane protein</fullName>
    </recommendedName>
</protein>
<feature type="transmembrane region" description="Helical" evidence="1">
    <location>
        <begin position="94"/>
        <end position="114"/>
    </location>
</feature>
<feature type="transmembrane region" description="Helical" evidence="1">
    <location>
        <begin position="6"/>
        <end position="25"/>
    </location>
</feature>
<evidence type="ECO:0000256" key="1">
    <source>
        <dbReference type="SAM" id="Phobius"/>
    </source>
</evidence>
<name>A0ABP5EXQ8_9ACTN</name>
<reference evidence="3" key="1">
    <citation type="journal article" date="2019" name="Int. J. Syst. Evol. Microbiol.">
        <title>The Global Catalogue of Microorganisms (GCM) 10K type strain sequencing project: providing services to taxonomists for standard genome sequencing and annotation.</title>
        <authorList>
            <consortium name="The Broad Institute Genomics Platform"/>
            <consortium name="The Broad Institute Genome Sequencing Center for Infectious Disease"/>
            <person name="Wu L."/>
            <person name="Ma J."/>
        </authorList>
    </citation>
    <scope>NUCLEOTIDE SEQUENCE [LARGE SCALE GENOMIC DNA]</scope>
    <source>
        <strain evidence="3">JCM 16013</strain>
    </source>
</reference>
<organism evidence="2 3">
    <name type="scientific">Catenulispora subtropica</name>
    <dbReference type="NCBI Taxonomy" id="450798"/>
    <lineage>
        <taxon>Bacteria</taxon>
        <taxon>Bacillati</taxon>
        <taxon>Actinomycetota</taxon>
        <taxon>Actinomycetes</taxon>
        <taxon>Catenulisporales</taxon>
        <taxon>Catenulisporaceae</taxon>
        <taxon>Catenulispora</taxon>
    </lineage>
</organism>
<keyword evidence="1" id="KW-0472">Membrane</keyword>
<proteinExistence type="predicted"/>
<sequence length="116" mass="12222">MLPPSLLNFVSGLAAGAGINLLTGLSGMPNPSRVPTITDSVIWVVDAAFMAHAAHLAEGADRAASLVIDNTLTQDERSAVIDDEAFRVRWPYRVSIALSGLFLLAAVLLIPGLLRS</sequence>
<comment type="caution">
    <text evidence="2">The sequence shown here is derived from an EMBL/GenBank/DDBJ whole genome shotgun (WGS) entry which is preliminary data.</text>
</comment>
<keyword evidence="3" id="KW-1185">Reference proteome</keyword>
<evidence type="ECO:0008006" key="4">
    <source>
        <dbReference type="Google" id="ProtNLM"/>
    </source>
</evidence>
<keyword evidence="1" id="KW-0812">Transmembrane</keyword>
<dbReference type="Proteomes" id="UP001499854">
    <property type="component" value="Unassembled WGS sequence"/>
</dbReference>
<gene>
    <name evidence="2" type="ORF">GCM10009838_88670</name>
</gene>
<dbReference type="EMBL" id="BAAAQM010000110">
    <property type="protein sequence ID" value="GAA2008704.1"/>
    <property type="molecule type" value="Genomic_DNA"/>
</dbReference>
<evidence type="ECO:0000313" key="2">
    <source>
        <dbReference type="EMBL" id="GAA2008704.1"/>
    </source>
</evidence>